<sequence length="79" mass="8428">MTRRQPSPLSAPSGFKGPVLYPLFNTPGPTVLDAEPSVGKQMTTKAGNTSAVTVRSLRENGSVEFAEGDSRGKKCKRSF</sequence>
<gene>
    <name evidence="1" type="ORF">NUW54_g4911</name>
</gene>
<proteinExistence type="predicted"/>
<dbReference type="EMBL" id="JANSHE010001160">
    <property type="protein sequence ID" value="KAJ3004227.1"/>
    <property type="molecule type" value="Genomic_DNA"/>
</dbReference>
<accession>A0ACC1PXV1</accession>
<evidence type="ECO:0000313" key="2">
    <source>
        <dbReference type="Proteomes" id="UP001144978"/>
    </source>
</evidence>
<dbReference type="Proteomes" id="UP001144978">
    <property type="component" value="Unassembled WGS sequence"/>
</dbReference>
<comment type="caution">
    <text evidence="1">The sequence shown here is derived from an EMBL/GenBank/DDBJ whole genome shotgun (WGS) entry which is preliminary data.</text>
</comment>
<evidence type="ECO:0000313" key="1">
    <source>
        <dbReference type="EMBL" id="KAJ3004227.1"/>
    </source>
</evidence>
<organism evidence="1 2">
    <name type="scientific">Trametes sanguinea</name>
    <dbReference type="NCBI Taxonomy" id="158606"/>
    <lineage>
        <taxon>Eukaryota</taxon>
        <taxon>Fungi</taxon>
        <taxon>Dikarya</taxon>
        <taxon>Basidiomycota</taxon>
        <taxon>Agaricomycotina</taxon>
        <taxon>Agaricomycetes</taxon>
        <taxon>Polyporales</taxon>
        <taxon>Polyporaceae</taxon>
        <taxon>Trametes</taxon>
    </lineage>
</organism>
<protein>
    <submittedName>
        <fullName evidence="1">Uncharacterized protein</fullName>
    </submittedName>
</protein>
<keyword evidence="2" id="KW-1185">Reference proteome</keyword>
<name>A0ACC1PXV1_9APHY</name>
<reference evidence="1" key="1">
    <citation type="submission" date="2022-08" db="EMBL/GenBank/DDBJ databases">
        <title>Genome Sequence of Pycnoporus sanguineus.</title>
        <authorList>
            <person name="Buettner E."/>
        </authorList>
    </citation>
    <scope>NUCLEOTIDE SEQUENCE</scope>
    <source>
        <strain evidence="1">CG-C14</strain>
    </source>
</reference>